<gene>
    <name evidence="1" type="ORF">L6164_008193</name>
</gene>
<comment type="caution">
    <text evidence="1">The sequence shown here is derived from an EMBL/GenBank/DDBJ whole genome shotgun (WGS) entry which is preliminary data.</text>
</comment>
<evidence type="ECO:0000313" key="2">
    <source>
        <dbReference type="Proteomes" id="UP000828941"/>
    </source>
</evidence>
<protein>
    <submittedName>
        <fullName evidence="1">Uncharacterized protein</fullName>
    </submittedName>
</protein>
<dbReference type="Proteomes" id="UP000828941">
    <property type="component" value="Chromosome 4"/>
</dbReference>
<evidence type="ECO:0000313" key="1">
    <source>
        <dbReference type="EMBL" id="KAI4347377.1"/>
    </source>
</evidence>
<dbReference type="EMBL" id="CM039429">
    <property type="protein sequence ID" value="KAI4347377.1"/>
    <property type="molecule type" value="Genomic_DNA"/>
</dbReference>
<sequence>MKTAFLAFFFLLFALATADTLLDTDGEVVRNSGGRYYIIPAFRGNGGGLTLTRVGSETCPRTVVQASSEHSNGLPVVISALPRSLFISTSWRVTIRFVGAPTCIPEPSFWHIPQDSELEGAVKVGASDERFPLEFRIERVSEDAYKLMHCPSISDSCRDLGIAIDEEGNRRLVVRDENPLLVRFKKANQDSENWSIV</sequence>
<organism evidence="1 2">
    <name type="scientific">Bauhinia variegata</name>
    <name type="common">Purple orchid tree</name>
    <name type="synonym">Phanera variegata</name>
    <dbReference type="NCBI Taxonomy" id="167791"/>
    <lineage>
        <taxon>Eukaryota</taxon>
        <taxon>Viridiplantae</taxon>
        <taxon>Streptophyta</taxon>
        <taxon>Embryophyta</taxon>
        <taxon>Tracheophyta</taxon>
        <taxon>Spermatophyta</taxon>
        <taxon>Magnoliopsida</taxon>
        <taxon>eudicotyledons</taxon>
        <taxon>Gunneridae</taxon>
        <taxon>Pentapetalae</taxon>
        <taxon>rosids</taxon>
        <taxon>fabids</taxon>
        <taxon>Fabales</taxon>
        <taxon>Fabaceae</taxon>
        <taxon>Cercidoideae</taxon>
        <taxon>Cercideae</taxon>
        <taxon>Bauhiniinae</taxon>
        <taxon>Bauhinia</taxon>
    </lineage>
</organism>
<proteinExistence type="predicted"/>
<keyword evidence="2" id="KW-1185">Reference proteome</keyword>
<name>A0ACB9PFW0_BAUVA</name>
<reference evidence="1 2" key="1">
    <citation type="journal article" date="2022" name="DNA Res.">
        <title>Chromosomal-level genome assembly of the orchid tree Bauhinia variegata (Leguminosae; Cercidoideae) supports the allotetraploid origin hypothesis of Bauhinia.</title>
        <authorList>
            <person name="Zhong Y."/>
            <person name="Chen Y."/>
            <person name="Zheng D."/>
            <person name="Pang J."/>
            <person name="Liu Y."/>
            <person name="Luo S."/>
            <person name="Meng S."/>
            <person name="Qian L."/>
            <person name="Wei D."/>
            <person name="Dai S."/>
            <person name="Zhou R."/>
        </authorList>
    </citation>
    <scope>NUCLEOTIDE SEQUENCE [LARGE SCALE GENOMIC DNA]</scope>
    <source>
        <strain evidence="1">BV-YZ2020</strain>
    </source>
</reference>
<accession>A0ACB9PFW0</accession>